<dbReference type="GO" id="GO:0046872">
    <property type="term" value="F:metal ion binding"/>
    <property type="evidence" value="ECO:0007669"/>
    <property type="project" value="UniProtKB-KW"/>
</dbReference>
<dbReference type="PIRSF" id="PIRSF004846">
    <property type="entry name" value="ModA"/>
    <property type="match status" value="1"/>
</dbReference>
<feature type="binding site" evidence="4">
    <location>
        <position position="50"/>
    </location>
    <ligand>
        <name>molybdate</name>
        <dbReference type="ChEBI" id="CHEBI:36264"/>
    </ligand>
</feature>
<dbReference type="RefSeq" id="WP_043058769.1">
    <property type="nucleotide sequence ID" value="NZ_LXEY01000022.1"/>
</dbReference>
<dbReference type="InterPro" id="IPR005950">
    <property type="entry name" value="ModA"/>
</dbReference>
<dbReference type="GO" id="GO:0015689">
    <property type="term" value="P:molybdate ion transport"/>
    <property type="evidence" value="ECO:0007669"/>
    <property type="project" value="InterPro"/>
</dbReference>
<evidence type="ECO:0000313" key="7">
    <source>
        <dbReference type="Proteomes" id="UP000078292"/>
    </source>
</evidence>
<evidence type="ECO:0008006" key="8">
    <source>
        <dbReference type="Google" id="ProtNLM"/>
    </source>
</evidence>
<evidence type="ECO:0000256" key="2">
    <source>
        <dbReference type="ARBA" id="ARBA00022723"/>
    </source>
</evidence>
<evidence type="ECO:0000313" key="6">
    <source>
        <dbReference type="EMBL" id="OAV59271.1"/>
    </source>
</evidence>
<protein>
    <recommendedName>
        <fullName evidence="8">Molybdate-binding protein</fullName>
    </recommendedName>
</protein>
<comment type="caution">
    <text evidence="6">The sequence shown here is derived from an EMBL/GenBank/DDBJ whole genome shotgun (WGS) entry which is preliminary data.</text>
</comment>
<feature type="binding site" evidence="4">
    <location>
        <position position="78"/>
    </location>
    <ligand>
        <name>molybdate</name>
        <dbReference type="ChEBI" id="CHEBI:36264"/>
    </ligand>
</feature>
<dbReference type="PANTHER" id="PTHR30632">
    <property type="entry name" value="MOLYBDATE-BINDING PERIPLASMIC PROTEIN"/>
    <property type="match status" value="1"/>
</dbReference>
<reference evidence="6 7" key="1">
    <citation type="submission" date="2016-04" db="EMBL/GenBank/DDBJ databases">
        <title>First whole genome shotgun sequence of the bacterium Enteractinococcus sp. strain UASWS1574.</title>
        <authorList>
            <person name="Crovadore J."/>
            <person name="Chablais R."/>
            <person name="Lefort F."/>
        </authorList>
    </citation>
    <scope>NUCLEOTIDE SEQUENCE [LARGE SCALE GENOMIC DNA]</scope>
    <source>
        <strain evidence="6 7">UASWS1574</strain>
    </source>
</reference>
<dbReference type="InterPro" id="IPR050682">
    <property type="entry name" value="ModA/WtpA"/>
</dbReference>
<proteinExistence type="inferred from homology"/>
<dbReference type="GO" id="GO:0030973">
    <property type="term" value="F:molybdate ion binding"/>
    <property type="evidence" value="ECO:0007669"/>
    <property type="project" value="TreeGrafter"/>
</dbReference>
<feature type="signal peptide" evidence="5">
    <location>
        <begin position="1"/>
        <end position="25"/>
    </location>
</feature>
<organism evidence="6 7">
    <name type="scientific">Enteractinococcus helveticum</name>
    <dbReference type="NCBI Taxonomy" id="1837282"/>
    <lineage>
        <taxon>Bacteria</taxon>
        <taxon>Bacillati</taxon>
        <taxon>Actinomycetota</taxon>
        <taxon>Actinomycetes</taxon>
        <taxon>Micrococcales</taxon>
        <taxon>Micrococcaceae</taxon>
    </lineage>
</organism>
<evidence type="ECO:0000256" key="5">
    <source>
        <dbReference type="SAM" id="SignalP"/>
    </source>
</evidence>
<feature type="binding site" evidence="4">
    <location>
        <position position="200"/>
    </location>
    <ligand>
        <name>molybdate</name>
        <dbReference type="ChEBI" id="CHEBI:36264"/>
    </ligand>
</feature>
<dbReference type="PROSITE" id="PS51257">
    <property type="entry name" value="PROKAR_LIPOPROTEIN"/>
    <property type="match status" value="1"/>
</dbReference>
<dbReference type="Gene3D" id="3.40.190.10">
    <property type="entry name" value="Periplasmic binding protein-like II"/>
    <property type="match status" value="2"/>
</dbReference>
<dbReference type="PANTHER" id="PTHR30632:SF0">
    <property type="entry name" value="SULFATE-BINDING PROTEIN"/>
    <property type="match status" value="1"/>
</dbReference>
<dbReference type="Pfam" id="PF13531">
    <property type="entry name" value="SBP_bac_11"/>
    <property type="match status" value="1"/>
</dbReference>
<sequence>MKRTLTTLAAAIALTLTGCSSGASEADVQESESAPASEAEVTLNVLAAASLQKSFEEISEEFTAEHPNVSIDFNFAGSSTLVQNLEAGSPADVFASADEANMDTAEEADLIEVDSRDLFASNKLVGIVPADNPANVSTLEEANAQGVNLVICAPQVPCGALSQTLAEAAGITLNPVSEEQQVSDVLGKVRSGQADAGLVYATDAALAPDEVDTFDVEGADKELNYYPIVRTSNSEHPEAADAFIEFVHSGAGQSILEANGFSAP</sequence>
<keyword evidence="2 4" id="KW-0479">Metal-binding</keyword>
<dbReference type="STRING" id="1837282.A6F49_15530"/>
<name>A0A1B7LW46_9MICC</name>
<comment type="similarity">
    <text evidence="1">Belongs to the bacterial solute-binding protein ModA family.</text>
</comment>
<accession>A0A1B7LW46</accession>
<keyword evidence="7" id="KW-1185">Reference proteome</keyword>
<evidence type="ECO:0000256" key="4">
    <source>
        <dbReference type="PIRSR" id="PIRSR004846-1"/>
    </source>
</evidence>
<dbReference type="NCBIfam" id="TIGR01256">
    <property type="entry name" value="modA"/>
    <property type="match status" value="1"/>
</dbReference>
<feature type="chain" id="PRO_5008597135" description="Molybdate-binding protein" evidence="5">
    <location>
        <begin position="26"/>
        <end position="264"/>
    </location>
</feature>
<feature type="binding site" evidence="4">
    <location>
        <position position="182"/>
    </location>
    <ligand>
        <name>molybdate</name>
        <dbReference type="ChEBI" id="CHEBI:36264"/>
    </ligand>
</feature>
<evidence type="ECO:0000256" key="1">
    <source>
        <dbReference type="ARBA" id="ARBA00009175"/>
    </source>
</evidence>
<dbReference type="OrthoDB" id="9785015at2"/>
<gene>
    <name evidence="6" type="ORF">A6F49_15530</name>
</gene>
<dbReference type="Proteomes" id="UP000078292">
    <property type="component" value="Unassembled WGS sequence"/>
</dbReference>
<keyword evidence="3 5" id="KW-0732">Signal</keyword>
<evidence type="ECO:0000256" key="3">
    <source>
        <dbReference type="ARBA" id="ARBA00022729"/>
    </source>
</evidence>
<dbReference type="SUPFAM" id="SSF53850">
    <property type="entry name" value="Periplasmic binding protein-like II"/>
    <property type="match status" value="1"/>
</dbReference>
<dbReference type="EMBL" id="LXEY01000022">
    <property type="protein sequence ID" value="OAV59271.1"/>
    <property type="molecule type" value="Genomic_DNA"/>
</dbReference>
<dbReference type="AlphaFoldDB" id="A0A1B7LW46"/>
<keyword evidence="4" id="KW-0500">Molybdenum</keyword>